<keyword evidence="2" id="KW-1185">Reference proteome</keyword>
<comment type="caution">
    <text evidence="1">The sequence shown here is derived from an EMBL/GenBank/DDBJ whole genome shotgun (WGS) entry which is preliminary data.</text>
</comment>
<sequence length="80" mass="9415">MEITTRVLRFRLKDKHASLLRELAREVNFVWNYVNELSFKVWRREGRFLSGYDFHPFTRGAGKAGLGLHSQTIQAIGEEY</sequence>
<name>A0ABN0FL21_9BURK</name>
<dbReference type="Proteomes" id="UP000004980">
    <property type="component" value="Unassembled WGS sequence"/>
</dbReference>
<reference evidence="1 2" key="1">
    <citation type="journal article" date="2012" name="J. Bacteriol.">
        <title>Draft Genome Sequence of the Soil Bacterium Burkholderia terrae Strain BS001, Which Interacts with Fungal Surface Structures.</title>
        <authorList>
            <person name="Nazir R."/>
            <person name="Hansen M.A."/>
            <person name="Sorensen S."/>
            <person name="van Elsas J.D."/>
        </authorList>
    </citation>
    <scope>NUCLEOTIDE SEQUENCE [LARGE SCALE GENOMIC DNA]</scope>
    <source>
        <strain evidence="1 2">BS001</strain>
    </source>
</reference>
<accession>A0ABN0FL21</accession>
<dbReference type="EMBL" id="AKAU01000098">
    <property type="protein sequence ID" value="EIM99503.1"/>
    <property type="molecule type" value="Genomic_DNA"/>
</dbReference>
<organism evidence="1 2">
    <name type="scientific">Paraburkholderia hospita</name>
    <dbReference type="NCBI Taxonomy" id="169430"/>
    <lineage>
        <taxon>Bacteria</taxon>
        <taxon>Pseudomonadati</taxon>
        <taxon>Pseudomonadota</taxon>
        <taxon>Betaproteobacteria</taxon>
        <taxon>Burkholderiales</taxon>
        <taxon>Burkholderiaceae</taxon>
        <taxon>Paraburkholderia</taxon>
    </lineage>
</organism>
<protein>
    <submittedName>
        <fullName evidence="1">Transposase, orfB</fullName>
    </submittedName>
</protein>
<proteinExistence type="predicted"/>
<evidence type="ECO:0000313" key="2">
    <source>
        <dbReference type="Proteomes" id="UP000004980"/>
    </source>
</evidence>
<evidence type="ECO:0000313" key="1">
    <source>
        <dbReference type="EMBL" id="EIM99503.1"/>
    </source>
</evidence>
<gene>
    <name evidence="1" type="ORF">WQE_18664</name>
</gene>
<feature type="non-terminal residue" evidence="1">
    <location>
        <position position="80"/>
    </location>
</feature>